<keyword evidence="9" id="KW-1185">Reference proteome</keyword>
<evidence type="ECO:0000256" key="1">
    <source>
        <dbReference type="ARBA" id="ARBA00004651"/>
    </source>
</evidence>
<proteinExistence type="predicted"/>
<dbReference type="eggNOG" id="COG0842">
    <property type="taxonomic scope" value="Bacteria"/>
</dbReference>
<evidence type="ECO:0000256" key="5">
    <source>
        <dbReference type="ARBA" id="ARBA00023136"/>
    </source>
</evidence>
<keyword evidence="3 6" id="KW-0812">Transmembrane</keyword>
<dbReference type="PANTHER" id="PTHR30294">
    <property type="entry name" value="MEMBRANE COMPONENT OF ABC TRANSPORTER YHHJ-RELATED"/>
    <property type="match status" value="1"/>
</dbReference>
<evidence type="ECO:0000313" key="9">
    <source>
        <dbReference type="Proteomes" id="UP000023785"/>
    </source>
</evidence>
<dbReference type="GO" id="GO:0140359">
    <property type="term" value="F:ABC-type transporter activity"/>
    <property type="evidence" value="ECO:0007669"/>
    <property type="project" value="InterPro"/>
</dbReference>
<evidence type="ECO:0000259" key="7">
    <source>
        <dbReference type="Pfam" id="PF12698"/>
    </source>
</evidence>
<accession>V2UR62</accession>
<evidence type="ECO:0000256" key="4">
    <source>
        <dbReference type="ARBA" id="ARBA00022989"/>
    </source>
</evidence>
<name>V2UR62_9GAMM</name>
<dbReference type="OrthoDB" id="9811522at2"/>
<evidence type="ECO:0000256" key="3">
    <source>
        <dbReference type="ARBA" id="ARBA00022692"/>
    </source>
</evidence>
<dbReference type="InterPro" id="IPR051449">
    <property type="entry name" value="ABC-2_transporter_component"/>
</dbReference>
<dbReference type="EMBL" id="AYER01000009">
    <property type="protein sequence ID" value="ESK37809.1"/>
    <property type="molecule type" value="Genomic_DNA"/>
</dbReference>
<dbReference type="STRING" id="1392540.P256_02245"/>
<dbReference type="PANTHER" id="PTHR30294:SF46">
    <property type="entry name" value="ABC TRANSPORTER PERMEASE"/>
    <property type="match status" value="1"/>
</dbReference>
<feature type="transmembrane region" description="Helical" evidence="6">
    <location>
        <begin position="249"/>
        <end position="273"/>
    </location>
</feature>
<evidence type="ECO:0000313" key="8">
    <source>
        <dbReference type="EMBL" id="ESK37809.1"/>
    </source>
</evidence>
<reference evidence="8 9" key="1">
    <citation type="submission" date="2013-10" db="EMBL/GenBank/DDBJ databases">
        <title>The Genome Sequence of Acinetobacter nectaris CIP 110549.</title>
        <authorList>
            <consortium name="The Broad Institute Genomics Platform"/>
            <consortium name="The Broad Institute Genome Sequencing Center for Infectious Disease"/>
            <person name="Cerqueira G."/>
            <person name="Feldgarden M."/>
            <person name="Courvalin P."/>
            <person name="Grillot-Courvalin C."/>
            <person name="Clermont D."/>
            <person name="Rocha E."/>
            <person name="Yoon E.-J."/>
            <person name="Nemec A."/>
            <person name="Young S.K."/>
            <person name="Zeng Q."/>
            <person name="Gargeya S."/>
            <person name="Fitzgerald M."/>
            <person name="Abouelleil A."/>
            <person name="Alvarado L."/>
            <person name="Berlin A.M."/>
            <person name="Chapman S.B."/>
            <person name="Gainer-Dewar J."/>
            <person name="Goldberg J."/>
            <person name="Gnerre S."/>
            <person name="Griggs A."/>
            <person name="Gujja S."/>
            <person name="Hansen M."/>
            <person name="Howarth C."/>
            <person name="Imamovic A."/>
            <person name="Ireland A."/>
            <person name="Larimer J."/>
            <person name="McCowan C."/>
            <person name="Murphy C."/>
            <person name="Pearson M."/>
            <person name="Poon T.W."/>
            <person name="Priest M."/>
            <person name="Roberts A."/>
            <person name="Saif S."/>
            <person name="Shea T."/>
            <person name="Sykes S."/>
            <person name="Wortman J."/>
            <person name="Nusbaum C."/>
            <person name="Birren B."/>
        </authorList>
    </citation>
    <scope>NUCLEOTIDE SEQUENCE [LARGE SCALE GENOMIC DNA]</scope>
    <source>
        <strain evidence="8 9">CIP 110549</strain>
    </source>
</reference>
<evidence type="ECO:0000256" key="6">
    <source>
        <dbReference type="SAM" id="Phobius"/>
    </source>
</evidence>
<dbReference type="Proteomes" id="UP000023785">
    <property type="component" value="Unassembled WGS sequence"/>
</dbReference>
<dbReference type="GO" id="GO:0005886">
    <property type="term" value="C:plasma membrane"/>
    <property type="evidence" value="ECO:0007669"/>
    <property type="project" value="UniProtKB-SubCell"/>
</dbReference>
<comment type="caution">
    <text evidence="8">The sequence shown here is derived from an EMBL/GenBank/DDBJ whole genome shotgun (WGS) entry which is preliminary data.</text>
</comment>
<organism evidence="8 9">
    <name type="scientific">Acinetobacter nectaris CIP 110549</name>
    <dbReference type="NCBI Taxonomy" id="1392540"/>
    <lineage>
        <taxon>Bacteria</taxon>
        <taxon>Pseudomonadati</taxon>
        <taxon>Pseudomonadota</taxon>
        <taxon>Gammaproteobacteria</taxon>
        <taxon>Moraxellales</taxon>
        <taxon>Moraxellaceae</taxon>
        <taxon>Acinetobacter</taxon>
    </lineage>
</organism>
<dbReference type="Gene3D" id="3.40.1710.10">
    <property type="entry name" value="abc type-2 transporter like domain"/>
    <property type="match status" value="1"/>
</dbReference>
<keyword evidence="2" id="KW-1003">Cell membrane</keyword>
<protein>
    <recommendedName>
        <fullName evidence="7">ABC-2 type transporter transmembrane domain-containing protein</fullName>
    </recommendedName>
</protein>
<dbReference type="PATRIC" id="fig|1392540.3.peg.2165"/>
<comment type="subcellular location">
    <subcellularLocation>
        <location evidence="1">Cell membrane</location>
        <topology evidence="1">Multi-pass membrane protein</topology>
    </subcellularLocation>
</comment>
<feature type="transmembrane region" description="Helical" evidence="6">
    <location>
        <begin position="217"/>
        <end position="243"/>
    </location>
</feature>
<dbReference type="RefSeq" id="WP_023273855.1">
    <property type="nucleotide sequence ID" value="NZ_KI530735.1"/>
</dbReference>
<evidence type="ECO:0000256" key="2">
    <source>
        <dbReference type="ARBA" id="ARBA00022475"/>
    </source>
</evidence>
<feature type="transmembrane region" description="Helical" evidence="6">
    <location>
        <begin position="179"/>
        <end position="205"/>
    </location>
</feature>
<feature type="domain" description="ABC-2 type transporter transmembrane" evidence="7">
    <location>
        <begin position="21"/>
        <end position="359"/>
    </location>
</feature>
<feature type="transmembrane region" description="Helical" evidence="6">
    <location>
        <begin position="339"/>
        <end position="359"/>
    </location>
</feature>
<dbReference type="HOGENOM" id="CLU_039483_10_1_6"/>
<keyword evidence="5 6" id="KW-0472">Membrane</keyword>
<keyword evidence="4 6" id="KW-1133">Transmembrane helix</keyword>
<dbReference type="Pfam" id="PF12698">
    <property type="entry name" value="ABC2_membrane_3"/>
    <property type="match status" value="1"/>
</dbReference>
<sequence>MRSFLFYFFKTFKDIKGFSAVFTTLILGSILYGFFYPTAYKAQQAEDLPIIIVDQDQSTLTNQIINTINSNPNIRITQITTNFLEAQQQVQAQKADAILLLPEKLSSDLLANPKNTGIGLYISSAYLIRVKQIASGLAISLENVIQNHLQRFGKVSHFSPELPIHQIPLFNTLSGYGSYIFPSVAPLIIHQTILLGVGMLIAGYREKKKWQPQPNEFFGFFAAIFAIGCLTSFYLFGFIFWLYDYPRGGNFLGMLIAVPIFISCIIALSMFIASFFDMPERVGHVLVPTSIVLFLLSGTSWPLQAMPLPLQWLSLCLPSTHAIQMFIQLNQMGVPTEIVIPKLIFLSISGLVFLVLAYIRLHPKNE</sequence>
<dbReference type="AlphaFoldDB" id="V2UR62"/>
<gene>
    <name evidence="8" type="ORF">P256_02245</name>
</gene>
<feature type="transmembrane region" description="Helical" evidence="6">
    <location>
        <begin position="285"/>
        <end position="303"/>
    </location>
</feature>
<feature type="transmembrane region" description="Helical" evidence="6">
    <location>
        <begin position="20"/>
        <end position="39"/>
    </location>
</feature>
<dbReference type="InterPro" id="IPR013525">
    <property type="entry name" value="ABC2_TM"/>
</dbReference>